<keyword evidence="1" id="KW-1133">Transmembrane helix</keyword>
<accession>A0A4Q1CKB5</accession>
<keyword evidence="1" id="KW-0812">Transmembrane</keyword>
<sequence length="312" mass="37041">MEENKPNPQNNEEQPSLPSLNEISIDESIAPAAETSEIIHPTSDIKDMEVHHHAHDPAAPHHKKNWKNYFWEFLMLFLAVFCGFLAEYQLEHKIERDRAKELAKSFYEELKNDSVNVQIKSRYRIRQEESLFYLERYFQDSSLTNLSKQFQLSFLIGIIFRSPSVFEPRTVVLEQLKNSGSLRYFKNDELQKLIGDLLVSIKNIYDRQQIEQEIRNKYLWDLMIRHYDYSFDDKIKRLNSDLLVAAETYEKSDQVIPFQFKSIEKFDKQGTINAIGLFGRNGLHSTRELHYKKYMQINAALLRLLRNEYHLK</sequence>
<dbReference type="AlphaFoldDB" id="A0A4Q1CKB5"/>
<gene>
    <name evidence="2" type="ORF">ESA94_10175</name>
</gene>
<dbReference type="RefSeq" id="WP_129130779.1">
    <property type="nucleotide sequence ID" value="NZ_SDHW01000002.1"/>
</dbReference>
<evidence type="ECO:0000313" key="2">
    <source>
        <dbReference type="EMBL" id="RXK60818.1"/>
    </source>
</evidence>
<keyword evidence="3" id="KW-1185">Reference proteome</keyword>
<organism evidence="2 3">
    <name type="scientific">Lacibacter luteus</name>
    <dbReference type="NCBI Taxonomy" id="2508719"/>
    <lineage>
        <taxon>Bacteria</taxon>
        <taxon>Pseudomonadati</taxon>
        <taxon>Bacteroidota</taxon>
        <taxon>Chitinophagia</taxon>
        <taxon>Chitinophagales</taxon>
        <taxon>Chitinophagaceae</taxon>
        <taxon>Lacibacter</taxon>
    </lineage>
</organism>
<evidence type="ECO:0000313" key="3">
    <source>
        <dbReference type="Proteomes" id="UP000290204"/>
    </source>
</evidence>
<dbReference type="Proteomes" id="UP000290204">
    <property type="component" value="Unassembled WGS sequence"/>
</dbReference>
<dbReference type="EMBL" id="SDHW01000002">
    <property type="protein sequence ID" value="RXK60818.1"/>
    <property type="molecule type" value="Genomic_DNA"/>
</dbReference>
<keyword evidence="1" id="KW-0472">Membrane</keyword>
<feature type="transmembrane region" description="Helical" evidence="1">
    <location>
        <begin position="69"/>
        <end position="90"/>
    </location>
</feature>
<proteinExistence type="predicted"/>
<dbReference type="OrthoDB" id="1454369at2"/>
<name>A0A4Q1CKB5_9BACT</name>
<comment type="caution">
    <text evidence="2">The sequence shown here is derived from an EMBL/GenBank/DDBJ whole genome shotgun (WGS) entry which is preliminary data.</text>
</comment>
<protein>
    <submittedName>
        <fullName evidence="2">Uncharacterized protein</fullName>
    </submittedName>
</protein>
<evidence type="ECO:0000256" key="1">
    <source>
        <dbReference type="SAM" id="Phobius"/>
    </source>
</evidence>
<reference evidence="2 3" key="1">
    <citation type="submission" date="2019-01" db="EMBL/GenBank/DDBJ databases">
        <title>Lacibacter sp. strain TTM-7.</title>
        <authorList>
            <person name="Chen W.-M."/>
        </authorList>
    </citation>
    <scope>NUCLEOTIDE SEQUENCE [LARGE SCALE GENOMIC DNA]</scope>
    <source>
        <strain evidence="2 3">TTM-7</strain>
    </source>
</reference>